<reference evidence="2" key="2">
    <citation type="submission" date="2020-09" db="EMBL/GenBank/DDBJ databases">
        <authorList>
            <person name="Sun Q."/>
            <person name="Kim S."/>
        </authorList>
    </citation>
    <scope>NUCLEOTIDE SEQUENCE</scope>
    <source>
        <strain evidence="2">KCTC 42731</strain>
    </source>
</reference>
<keyword evidence="1" id="KW-0732">Signal</keyword>
<reference evidence="2" key="1">
    <citation type="journal article" date="2014" name="Int. J. Syst. Evol. Microbiol.">
        <title>Complete genome sequence of Corynebacterium casei LMG S-19264T (=DSM 44701T), isolated from a smear-ripened cheese.</title>
        <authorList>
            <consortium name="US DOE Joint Genome Institute (JGI-PGF)"/>
            <person name="Walter F."/>
            <person name="Albersmeier A."/>
            <person name="Kalinowski J."/>
            <person name="Ruckert C."/>
        </authorList>
    </citation>
    <scope>NUCLEOTIDE SEQUENCE</scope>
    <source>
        <strain evidence="2">KCTC 42731</strain>
    </source>
</reference>
<dbReference type="SUPFAM" id="SSF81901">
    <property type="entry name" value="HCP-like"/>
    <property type="match status" value="1"/>
</dbReference>
<dbReference type="Gene3D" id="1.25.40.10">
    <property type="entry name" value="Tetratricopeptide repeat domain"/>
    <property type="match status" value="1"/>
</dbReference>
<evidence type="ECO:0008006" key="4">
    <source>
        <dbReference type="Google" id="ProtNLM"/>
    </source>
</evidence>
<dbReference type="RefSeq" id="WP_189773934.1">
    <property type="nucleotide sequence ID" value="NZ_BNCK01000010.1"/>
</dbReference>
<name>A0A919EMV1_9GAMM</name>
<dbReference type="AlphaFoldDB" id="A0A919EMV1"/>
<evidence type="ECO:0000313" key="2">
    <source>
        <dbReference type="EMBL" id="GHG04720.1"/>
    </source>
</evidence>
<feature type="signal peptide" evidence="1">
    <location>
        <begin position="1"/>
        <end position="25"/>
    </location>
</feature>
<sequence>MRSKCITLFSVIILNSLLILDNSFAAERELSSNQDARLVLENGYQCGKPITVTAHTDTADYFDHNIERVEKLLRQARMILSFECKQVSHINLIGKTQNIEIYKAEALKGSRWQAISYPAPLEGLAMLFANLEPDWFYAGVMYSELQRYIHLPGIKGTYQYDIYEKELLRMLNAVAISPEQFRQYILFPDKPLGSYENADKHYQDIVSLIHYFDENAAKGYREIINEEAPYLKDYYWMAQIEPITDKDKTFTQVIVSAIQLDQHFNKSEFTEYLDLQLSNLVIGEVNYLLSTMEQATLADLESSAYYLLGLPNDSSLVSFPKTKSAIHQLSLELVGEVDKRATEIQQQAQIDIVNEAFDYQELEAALVLGYQVAENFERAGFVKQQQAILAFTTARAKTLLLDGLPSFKAWLVALPTEHEVTEMLIAKARLFAQLSEDFIEYKAYQVAVEEKLEQQKLPLCKNMLNDAGAWSLDFKKTILVGSKQLNLLELSCDLYVHGHIVKDFSWEWSPGKYSLVIQSAEGDTFHLIFKAKESFYDQTIVIEQLVVEDKAMSYTEKEWQALFTSLTLAPPSGEPDEKGIRECDKLAGDRDDPKALVRGIDFDDENIEVKTLDRAFDACIAAVENAPDDARQQYQLARILMFNGELDAAQDYIKLAYAQKYPAAIYFQAQHLLSIADDNNGFVDALEMFAKAGKMGYQPGNDMVKTLNPDGIEFFRDIAPPSEQQVLNALSNKGKSADFMGVSASTKVVGAKIKECFQTSATDMSCEYKPVMQCAMSSGYGGAFQLFTNLMSSAMQASCNSEVYYTFGNFRRLKNGSWQQVKD</sequence>
<feature type="chain" id="PRO_5037410104" description="Tetratricopeptide repeat protein" evidence="1">
    <location>
        <begin position="26"/>
        <end position="823"/>
    </location>
</feature>
<comment type="caution">
    <text evidence="2">The sequence shown here is derived from an EMBL/GenBank/DDBJ whole genome shotgun (WGS) entry which is preliminary data.</text>
</comment>
<organism evidence="2 3">
    <name type="scientific">Thalassotalea marina</name>
    <dbReference type="NCBI Taxonomy" id="1673741"/>
    <lineage>
        <taxon>Bacteria</taxon>
        <taxon>Pseudomonadati</taxon>
        <taxon>Pseudomonadota</taxon>
        <taxon>Gammaproteobacteria</taxon>
        <taxon>Alteromonadales</taxon>
        <taxon>Colwelliaceae</taxon>
        <taxon>Thalassotalea</taxon>
    </lineage>
</organism>
<evidence type="ECO:0000256" key="1">
    <source>
        <dbReference type="SAM" id="SignalP"/>
    </source>
</evidence>
<dbReference type="InterPro" id="IPR011990">
    <property type="entry name" value="TPR-like_helical_dom_sf"/>
</dbReference>
<dbReference type="Proteomes" id="UP000623842">
    <property type="component" value="Unassembled WGS sequence"/>
</dbReference>
<accession>A0A919EMV1</accession>
<evidence type="ECO:0000313" key="3">
    <source>
        <dbReference type="Proteomes" id="UP000623842"/>
    </source>
</evidence>
<protein>
    <recommendedName>
        <fullName evidence="4">Tetratricopeptide repeat protein</fullName>
    </recommendedName>
</protein>
<keyword evidence="3" id="KW-1185">Reference proteome</keyword>
<gene>
    <name evidence="2" type="ORF">GCM10017161_37900</name>
</gene>
<proteinExistence type="predicted"/>
<dbReference type="EMBL" id="BNCK01000010">
    <property type="protein sequence ID" value="GHG04720.1"/>
    <property type="molecule type" value="Genomic_DNA"/>
</dbReference>